<dbReference type="EnsemblMetazoa" id="XM_022811762">
    <property type="protein sequence ID" value="XP_022667497"/>
    <property type="gene ID" value="LOC111253000"/>
</dbReference>
<feature type="compositionally biased region" description="Low complexity" evidence="5">
    <location>
        <begin position="380"/>
        <end position="405"/>
    </location>
</feature>
<accession>A0A7M7KR39</accession>
<feature type="transmembrane region" description="Helical" evidence="6">
    <location>
        <begin position="795"/>
        <end position="815"/>
    </location>
</feature>
<feature type="transmembrane region" description="Helical" evidence="6">
    <location>
        <begin position="752"/>
        <end position="775"/>
    </location>
</feature>
<keyword evidence="8" id="KW-1185">Reference proteome</keyword>
<comment type="subcellular location">
    <subcellularLocation>
        <location evidence="1">Membrane</location>
        <topology evidence="1">Multi-pass membrane protein</topology>
    </subcellularLocation>
</comment>
<dbReference type="PANTHER" id="PTHR23423">
    <property type="entry name" value="ORGANIC SOLUTE TRANSPORTER-RELATED"/>
    <property type="match status" value="1"/>
</dbReference>
<dbReference type="KEGG" id="vde:111253000"/>
<feature type="region of interest" description="Disordered" evidence="5">
    <location>
        <begin position="499"/>
        <end position="548"/>
    </location>
</feature>
<protein>
    <submittedName>
        <fullName evidence="7">Uncharacterized protein</fullName>
    </submittedName>
</protein>
<dbReference type="SMART" id="SM01417">
    <property type="entry name" value="Solute_trans_a"/>
    <property type="match status" value="1"/>
</dbReference>
<keyword evidence="4 6" id="KW-0472">Membrane</keyword>
<evidence type="ECO:0000256" key="5">
    <source>
        <dbReference type="SAM" id="MobiDB-lite"/>
    </source>
</evidence>
<evidence type="ECO:0000256" key="2">
    <source>
        <dbReference type="ARBA" id="ARBA00022692"/>
    </source>
</evidence>
<dbReference type="GeneID" id="111253000"/>
<evidence type="ECO:0000313" key="8">
    <source>
        <dbReference type="Proteomes" id="UP000594260"/>
    </source>
</evidence>
<dbReference type="Pfam" id="PF03619">
    <property type="entry name" value="Solute_trans_a"/>
    <property type="match status" value="1"/>
</dbReference>
<organism evidence="7 8">
    <name type="scientific">Varroa destructor</name>
    <name type="common">Honeybee mite</name>
    <dbReference type="NCBI Taxonomy" id="109461"/>
    <lineage>
        <taxon>Eukaryota</taxon>
        <taxon>Metazoa</taxon>
        <taxon>Ecdysozoa</taxon>
        <taxon>Arthropoda</taxon>
        <taxon>Chelicerata</taxon>
        <taxon>Arachnida</taxon>
        <taxon>Acari</taxon>
        <taxon>Parasitiformes</taxon>
        <taxon>Mesostigmata</taxon>
        <taxon>Gamasina</taxon>
        <taxon>Dermanyssoidea</taxon>
        <taxon>Varroidae</taxon>
        <taxon>Varroa</taxon>
    </lineage>
</organism>
<feature type="compositionally biased region" description="Polar residues" evidence="5">
    <location>
        <begin position="359"/>
        <end position="370"/>
    </location>
</feature>
<evidence type="ECO:0000256" key="4">
    <source>
        <dbReference type="ARBA" id="ARBA00023136"/>
    </source>
</evidence>
<dbReference type="InterPro" id="IPR005178">
    <property type="entry name" value="Ostalpha/TMEM184C"/>
</dbReference>
<reference evidence="7" key="1">
    <citation type="submission" date="2021-01" db="UniProtKB">
        <authorList>
            <consortium name="EnsemblMetazoa"/>
        </authorList>
    </citation>
    <scope>IDENTIFICATION</scope>
</reference>
<proteinExistence type="predicted"/>
<evidence type="ECO:0000256" key="1">
    <source>
        <dbReference type="ARBA" id="ARBA00004141"/>
    </source>
</evidence>
<feature type="region of interest" description="Disordered" evidence="5">
    <location>
        <begin position="1072"/>
        <end position="1097"/>
    </location>
</feature>
<feature type="transmembrane region" description="Helical" evidence="6">
    <location>
        <begin position="97"/>
        <end position="117"/>
    </location>
</feature>
<feature type="transmembrane region" description="Helical" evidence="6">
    <location>
        <begin position="851"/>
        <end position="876"/>
    </location>
</feature>
<evidence type="ECO:0000313" key="7">
    <source>
        <dbReference type="EnsemblMetazoa" id="XP_022667496"/>
    </source>
</evidence>
<sequence>MRPLSFRLSCAQALQQQLLFRRQKRGELLHALLMQKKLLARKKKIWQNHFSCFSSSYNISGLLLLLPLQLLPLLLMMLLLVLGAGGASAVADGRPPAAAAAAAAAAVASIYSIPGVLPTQRTSTRGEGLLRTSETRDGPSQDQSLEVLFINQTHMLMVPFLATSTSVSTSLSPSPAMEPPSSPLLSFRPLTSQFQLLHQKATVSPFHYTETTTATSKTIGKVNRRPVTDVTTVIVVAPDKQVFVTSRRYDESYDEIIHGQIGGRRWQRKPRQRDNSLYSIYARVQNKKKIKTKPRPSEARQELLAVFYGVTTTTKTTEDFATSTLTSFAMAASHFANNNNYKKYKININVIENKNNKNQHPPRTSQTGLRPSQPPAKRGLLTTTTLSLQSDNSNQNNRYGTNNINADEDNDDDHHDNIHIENNNNMTYNGNNDVNYDKAASRDLRDDRSRAKRNSGEERKLKVSNMTRITLKHLTRLTSFARQTLSSSHQRLHSLYALRQQQQHRSRPRTSALASGDQDNYGDDYGFNETSQKDDAIESSLGNSSDSEAIDMGNATVDLKQDMDFVAQFRRSSQAFKQHGQLLSGLPRFLKQVQAARAPLRSTIRKRSGWSSNVMNFRVNNQWARQRTFLPDEHREEEVDYLRLHDEKPDGVWRHVAPPNIQTSMAALAPVKVEALSQRSKSVLATRNTLTRHNCSMLLDKGYLPTGAENFAVLGRWGVLLCCMETGMVLVTLAVFSRECLYLYNKWPPRAAFLSCAALSVFPFTAICALSAAIFPHMYDVASALVMLYLPFSLVMYYELVATYAGGCQVLWELLADQRMPLKGPPLCCVLPPCCGPGPILTRKRQRLMRYFIYQLLAVPVLLVGVIFVCTLAGIHPGDRLEATNASPYLMLIQALSFVLGTYALVICVKLTARYLPQHALRRKFTVFHLHYTVTRLQVIFFKLTGLTASLPCIPPLSSMASGIYMSCAMLIGQCFLMSTVSQYFFLHAPPVTSLGPLPGLPAHGAHGSSKRSGRHMVAVSGSVNHWLLFQSRKNCQSDPRQSSMPVASEAVEIGANVASARLGAADYADETFSSEPSDAGGAVAPKSVIQSTPSQQLSTLLTSASNNPLNNTNTTDSNNHYLDVPRRVNAHIPLGRALSHPVAGMAVSMTPLSLSIGGLRRVPLSAPEPVNAPSMQCGAPANRANLTLDLKDTHTMTLDRKRLRRPLLSRCSGASSLEDELDLEMSSMATTVRRRHENELLFLTRGEHNHIKGRQPRSRRSRNTTDLCNPLMTCSLDEALRIRELRERRARLWRVSVAGGERWGSLTSQTPPWPVTSLEEVHLPGINGLVGENNAWMDGAFSTVPQHGPRQLPDWKLAESDASPTQRLAAIDLVARRADLRMLRASTRCHAASGSVQYC</sequence>
<dbReference type="OrthoDB" id="5832279at2759"/>
<feature type="compositionally biased region" description="Low complexity" evidence="5">
    <location>
        <begin position="420"/>
        <end position="434"/>
    </location>
</feature>
<dbReference type="InParanoid" id="A0A7M7KR39"/>
<dbReference type="RefSeq" id="XP_022667496.1">
    <property type="nucleotide sequence ID" value="XM_022811761.1"/>
</dbReference>
<feature type="transmembrane region" description="Helical" evidence="6">
    <location>
        <begin position="888"/>
        <end position="913"/>
    </location>
</feature>
<dbReference type="Proteomes" id="UP000594260">
    <property type="component" value="Unplaced"/>
</dbReference>
<feature type="transmembrane region" description="Helical" evidence="6">
    <location>
        <begin position="717"/>
        <end position="736"/>
    </location>
</feature>
<dbReference type="EnsemblMetazoa" id="XM_022811761">
    <property type="protein sequence ID" value="XP_022667496"/>
    <property type="gene ID" value="LOC111253000"/>
</dbReference>
<feature type="region of interest" description="Disordered" evidence="5">
    <location>
        <begin position="354"/>
        <end position="464"/>
    </location>
</feature>
<keyword evidence="3 6" id="KW-1133">Transmembrane helix</keyword>
<feature type="region of interest" description="Disordered" evidence="5">
    <location>
        <begin position="122"/>
        <end position="142"/>
    </location>
</feature>
<feature type="transmembrane region" description="Helical" evidence="6">
    <location>
        <begin position="70"/>
        <end position="90"/>
    </location>
</feature>
<keyword evidence="2 6" id="KW-0812">Transmembrane</keyword>
<feature type="compositionally biased region" description="Basic and acidic residues" evidence="5">
    <location>
        <begin position="435"/>
        <end position="461"/>
    </location>
</feature>
<name>A0A7M7KR39_VARDE</name>
<dbReference type="RefSeq" id="XP_022667497.1">
    <property type="nucleotide sequence ID" value="XM_022811762.1"/>
</dbReference>
<dbReference type="GO" id="GO:0016020">
    <property type="term" value="C:membrane"/>
    <property type="evidence" value="ECO:0007669"/>
    <property type="project" value="UniProtKB-SubCell"/>
</dbReference>
<evidence type="ECO:0000256" key="6">
    <source>
        <dbReference type="SAM" id="Phobius"/>
    </source>
</evidence>
<evidence type="ECO:0000256" key="3">
    <source>
        <dbReference type="ARBA" id="ARBA00022989"/>
    </source>
</evidence>